<reference evidence="1" key="1">
    <citation type="journal article" date="2014" name="Front. Microbiol.">
        <title>High frequency of phylogenetically diverse reductive dehalogenase-homologous genes in deep subseafloor sedimentary metagenomes.</title>
        <authorList>
            <person name="Kawai M."/>
            <person name="Futagami T."/>
            <person name="Toyoda A."/>
            <person name="Takaki Y."/>
            <person name="Nishi S."/>
            <person name="Hori S."/>
            <person name="Arai W."/>
            <person name="Tsubouchi T."/>
            <person name="Morono Y."/>
            <person name="Uchiyama I."/>
            <person name="Ito T."/>
            <person name="Fujiyama A."/>
            <person name="Inagaki F."/>
            <person name="Takami H."/>
        </authorList>
    </citation>
    <scope>NUCLEOTIDE SEQUENCE</scope>
    <source>
        <strain evidence="1">Expedition CK06-06</strain>
    </source>
</reference>
<sequence>MVNVFFEKYFTRSLLSCPEGHALWNNRKESMADKEYGFNNKVNLVKDTDILYSTGRDIPTG</sequence>
<organism evidence="1">
    <name type="scientific">marine sediment metagenome</name>
    <dbReference type="NCBI Taxonomy" id="412755"/>
    <lineage>
        <taxon>unclassified sequences</taxon>
        <taxon>metagenomes</taxon>
        <taxon>ecological metagenomes</taxon>
    </lineage>
</organism>
<name>X1U4G1_9ZZZZ</name>
<dbReference type="EMBL" id="BARW01029707">
    <property type="protein sequence ID" value="GAJ12389.1"/>
    <property type="molecule type" value="Genomic_DNA"/>
</dbReference>
<comment type="caution">
    <text evidence="1">The sequence shown here is derived from an EMBL/GenBank/DDBJ whole genome shotgun (WGS) entry which is preliminary data.</text>
</comment>
<accession>X1U4G1</accession>
<evidence type="ECO:0000313" key="1">
    <source>
        <dbReference type="EMBL" id="GAJ12389.1"/>
    </source>
</evidence>
<protein>
    <submittedName>
        <fullName evidence="1">Uncharacterized protein</fullName>
    </submittedName>
</protein>
<gene>
    <name evidence="1" type="ORF">S12H4_47670</name>
</gene>
<dbReference type="AlphaFoldDB" id="X1U4G1"/>
<proteinExistence type="predicted"/>